<reference evidence="2" key="1">
    <citation type="submission" date="2019-10" db="EMBL/GenBank/DDBJ databases">
        <authorList>
            <consortium name="Genoscope - CEA"/>
            <person name="William W."/>
        </authorList>
    </citation>
    <scope>NUCLEOTIDE SEQUENCE [LARGE SCALE GENOMIC DNA]</scope>
    <source>
        <strain evidence="2">BBR_PRJEB10992</strain>
    </source>
</reference>
<dbReference type="OrthoDB" id="512400at2"/>
<dbReference type="Proteomes" id="UP000184550">
    <property type="component" value="Unassembled WGS sequence"/>
</dbReference>
<keyword evidence="1" id="KW-0732">Signal</keyword>
<protein>
    <submittedName>
        <fullName evidence="2">Uncharacterized protein</fullName>
    </submittedName>
</protein>
<dbReference type="EMBL" id="CZCU02000140">
    <property type="protein sequence ID" value="VXD19877.1"/>
    <property type="molecule type" value="Genomic_DNA"/>
</dbReference>
<proteinExistence type="predicted"/>
<sequence length="202" mass="22368">MKLLKMSKIINLSFILAGINLLFCLPASAQPAMKIIGNCETESCENLWKILQSNFPEKTQSYQRDCLPPQLLGLEVDSNSDLYKVVYLSCWEPKIENGERLGLPLGVLPLPGYEQQFGVKISSDDPKIQAILNRNREQVERMSFECATHGGDINILVSGDEKISLQCYFQAGANLVDSNGDGVPDGMYTKGTGVDFSEELKN</sequence>
<feature type="signal peptide" evidence="1">
    <location>
        <begin position="1"/>
        <end position="29"/>
    </location>
</feature>
<organism evidence="2 3">
    <name type="scientific">Planktothrix serta PCC 8927</name>
    <dbReference type="NCBI Taxonomy" id="671068"/>
    <lineage>
        <taxon>Bacteria</taxon>
        <taxon>Bacillati</taxon>
        <taxon>Cyanobacteriota</taxon>
        <taxon>Cyanophyceae</taxon>
        <taxon>Oscillatoriophycideae</taxon>
        <taxon>Oscillatoriales</taxon>
        <taxon>Microcoleaceae</taxon>
        <taxon>Planktothrix</taxon>
    </lineage>
</organism>
<dbReference type="RefSeq" id="WP_083622675.1">
    <property type="nucleotide sequence ID" value="NZ_LR734871.1"/>
</dbReference>
<dbReference type="AlphaFoldDB" id="A0A7Z9E0I7"/>
<keyword evidence="3" id="KW-1185">Reference proteome</keyword>
<evidence type="ECO:0000313" key="2">
    <source>
        <dbReference type="EMBL" id="VXD19877.1"/>
    </source>
</evidence>
<comment type="caution">
    <text evidence="2">The sequence shown here is derived from an EMBL/GenBank/DDBJ whole genome shotgun (WGS) entry which is preliminary data.</text>
</comment>
<accession>A0A7Z9E0I7</accession>
<feature type="chain" id="PRO_5030514770" evidence="1">
    <location>
        <begin position="30"/>
        <end position="202"/>
    </location>
</feature>
<gene>
    <name evidence="2" type="ORF">PL8927_640006</name>
</gene>
<evidence type="ECO:0000313" key="3">
    <source>
        <dbReference type="Proteomes" id="UP000184550"/>
    </source>
</evidence>
<name>A0A7Z9E0I7_9CYAN</name>
<evidence type="ECO:0000256" key="1">
    <source>
        <dbReference type="SAM" id="SignalP"/>
    </source>
</evidence>